<feature type="region of interest" description="Disordered" evidence="5">
    <location>
        <begin position="1"/>
        <end position="29"/>
    </location>
</feature>
<gene>
    <name evidence="7" type="ORF">CVT26_011055</name>
</gene>
<feature type="transmembrane region" description="Helical" evidence="6">
    <location>
        <begin position="334"/>
        <end position="356"/>
    </location>
</feature>
<dbReference type="EMBL" id="NHYE01005636">
    <property type="protein sequence ID" value="PPQ66196.1"/>
    <property type="molecule type" value="Genomic_DNA"/>
</dbReference>
<dbReference type="PANTHER" id="PTHR23507">
    <property type="entry name" value="ZGC:174356"/>
    <property type="match status" value="1"/>
</dbReference>
<feature type="transmembrane region" description="Helical" evidence="6">
    <location>
        <begin position="305"/>
        <end position="328"/>
    </location>
</feature>
<feature type="transmembrane region" description="Helical" evidence="6">
    <location>
        <begin position="532"/>
        <end position="552"/>
    </location>
</feature>
<feature type="transmembrane region" description="Helical" evidence="6">
    <location>
        <begin position="558"/>
        <end position="585"/>
    </location>
</feature>
<feature type="transmembrane region" description="Helical" evidence="6">
    <location>
        <begin position="265"/>
        <end position="293"/>
    </location>
</feature>
<dbReference type="GO" id="GO:0016020">
    <property type="term" value="C:membrane"/>
    <property type="evidence" value="ECO:0007669"/>
    <property type="project" value="UniProtKB-SubCell"/>
</dbReference>
<evidence type="ECO:0000313" key="7">
    <source>
        <dbReference type="EMBL" id="PPQ66196.1"/>
    </source>
</evidence>
<feature type="region of interest" description="Disordered" evidence="5">
    <location>
        <begin position="661"/>
        <end position="710"/>
    </location>
</feature>
<comment type="subcellular location">
    <subcellularLocation>
        <location evidence="1">Membrane</location>
        <topology evidence="1">Multi-pass membrane protein</topology>
    </subcellularLocation>
</comment>
<dbReference type="Gene3D" id="1.20.1250.20">
    <property type="entry name" value="MFS general substrate transporter like domains"/>
    <property type="match status" value="2"/>
</dbReference>
<dbReference type="GO" id="GO:0022857">
    <property type="term" value="F:transmembrane transporter activity"/>
    <property type="evidence" value="ECO:0007669"/>
    <property type="project" value="InterPro"/>
</dbReference>
<evidence type="ECO:0000256" key="2">
    <source>
        <dbReference type="ARBA" id="ARBA00022692"/>
    </source>
</evidence>
<proteinExistence type="predicted"/>
<feature type="transmembrane region" description="Helical" evidence="6">
    <location>
        <begin position="237"/>
        <end position="259"/>
    </location>
</feature>
<dbReference type="OrthoDB" id="3026777at2759"/>
<protein>
    <recommendedName>
        <fullName evidence="9">Major facilitator superfamily (MFS) profile domain-containing protein</fullName>
    </recommendedName>
</protein>
<evidence type="ECO:0000256" key="1">
    <source>
        <dbReference type="ARBA" id="ARBA00004141"/>
    </source>
</evidence>
<feature type="compositionally biased region" description="Basic and acidic residues" evidence="5">
    <location>
        <begin position="679"/>
        <end position="690"/>
    </location>
</feature>
<evidence type="ECO:0000313" key="8">
    <source>
        <dbReference type="Proteomes" id="UP000284706"/>
    </source>
</evidence>
<feature type="transmembrane region" description="Helical" evidence="6">
    <location>
        <begin position="427"/>
        <end position="446"/>
    </location>
</feature>
<keyword evidence="4 6" id="KW-0472">Membrane</keyword>
<keyword evidence="8" id="KW-1185">Reference proteome</keyword>
<keyword evidence="3 6" id="KW-1133">Transmembrane helix</keyword>
<evidence type="ECO:0000256" key="5">
    <source>
        <dbReference type="SAM" id="MobiDB-lite"/>
    </source>
</evidence>
<dbReference type="Pfam" id="PF07690">
    <property type="entry name" value="MFS_1"/>
    <property type="match status" value="1"/>
</dbReference>
<feature type="compositionally biased region" description="Low complexity" evidence="5">
    <location>
        <begin position="17"/>
        <end position="29"/>
    </location>
</feature>
<sequence length="710" mass="77954">MPTPEHSRPRTSRSRSRAPALSRATTTSSVPLISQAENLILPEGAVGEEATELLQEFVHPHHGAEATLIGSETSSEIEPDDLDKKAKVPWWKRPSPWWLLVAMPFTAMANSATMAPRIEIYTMLACRVHKPDVFKRNFPRLDWDLNMSDRNDASIPSVTPEVYGVSVSAQILPQPFAASQDNGTQTPPERNTCASDPVVQAAVAKLTAVIATSMGVLSCITTGWWGGFSDRHGRTRVMGISILALLVTDFNFIMVALFSRHMPGGYWFLVVGPVLEGLLGGLSTGIAAIHGYFADTTTENTRSRIFSLSLGLMFTGMALGPTLGSLLIRFTGQTLSVFFAAFATHILYSILAWTILPESLSKEKMEQARAKYAADLLDAANERERSPTVGFLVRLRRLFSFLSPLTVFYPEEEKAAMSPLKRRRKNYNLMILAIAFGLNISLMGSYSYKFQYAASNFGWSAEILGYYLSIVGAARAFYLTAILPIAIKLFKPKPIVLQVPSEPEPTPTADNGRPNPRASARQIRTKEIHSPAFDLGLARFSLLVEVIGYTFMSISPTALMFTAFGMLGSLGAGFSPATQSVMLALYARRGGTEIGRLFGALSVVQALSSQILGPAVYGLVYMKTVATYPRTIFWVSVATVTTSFILINFVRLPSEREYRQENMTDLEERDPLLPQTSHGQEDTLVDDRINSSRNANNSEHQPASYGSTTS</sequence>
<feature type="transmembrane region" description="Helical" evidence="6">
    <location>
        <begin position="202"/>
        <end position="225"/>
    </location>
</feature>
<evidence type="ECO:0000256" key="4">
    <source>
        <dbReference type="ARBA" id="ARBA00023136"/>
    </source>
</evidence>
<feature type="transmembrane region" description="Helical" evidence="6">
    <location>
        <begin position="466"/>
        <end position="487"/>
    </location>
</feature>
<evidence type="ECO:0000256" key="6">
    <source>
        <dbReference type="SAM" id="Phobius"/>
    </source>
</evidence>
<organism evidence="7 8">
    <name type="scientific">Gymnopilus dilepis</name>
    <dbReference type="NCBI Taxonomy" id="231916"/>
    <lineage>
        <taxon>Eukaryota</taxon>
        <taxon>Fungi</taxon>
        <taxon>Dikarya</taxon>
        <taxon>Basidiomycota</taxon>
        <taxon>Agaricomycotina</taxon>
        <taxon>Agaricomycetes</taxon>
        <taxon>Agaricomycetidae</taxon>
        <taxon>Agaricales</taxon>
        <taxon>Agaricineae</taxon>
        <taxon>Hymenogastraceae</taxon>
        <taxon>Gymnopilus</taxon>
    </lineage>
</organism>
<dbReference type="SUPFAM" id="SSF103473">
    <property type="entry name" value="MFS general substrate transporter"/>
    <property type="match status" value="1"/>
</dbReference>
<name>A0A409VIZ1_9AGAR</name>
<evidence type="ECO:0000256" key="3">
    <source>
        <dbReference type="ARBA" id="ARBA00022989"/>
    </source>
</evidence>
<dbReference type="Proteomes" id="UP000284706">
    <property type="component" value="Unassembled WGS sequence"/>
</dbReference>
<feature type="region of interest" description="Disordered" evidence="5">
    <location>
        <begin position="500"/>
        <end position="519"/>
    </location>
</feature>
<comment type="caution">
    <text evidence="7">The sequence shown here is derived from an EMBL/GenBank/DDBJ whole genome shotgun (WGS) entry which is preliminary data.</text>
</comment>
<feature type="transmembrane region" description="Helical" evidence="6">
    <location>
        <begin position="632"/>
        <end position="650"/>
    </location>
</feature>
<accession>A0A409VIZ1</accession>
<feature type="transmembrane region" description="Helical" evidence="6">
    <location>
        <begin position="597"/>
        <end position="620"/>
    </location>
</feature>
<dbReference type="InterPro" id="IPR036259">
    <property type="entry name" value="MFS_trans_sf"/>
</dbReference>
<keyword evidence="2 6" id="KW-0812">Transmembrane</keyword>
<feature type="compositionally biased region" description="Polar residues" evidence="5">
    <location>
        <begin position="691"/>
        <end position="710"/>
    </location>
</feature>
<reference evidence="7 8" key="1">
    <citation type="journal article" date="2018" name="Evol. Lett.">
        <title>Horizontal gene cluster transfer increased hallucinogenic mushroom diversity.</title>
        <authorList>
            <person name="Reynolds H.T."/>
            <person name="Vijayakumar V."/>
            <person name="Gluck-Thaler E."/>
            <person name="Korotkin H.B."/>
            <person name="Matheny P.B."/>
            <person name="Slot J.C."/>
        </authorList>
    </citation>
    <scope>NUCLEOTIDE SEQUENCE [LARGE SCALE GENOMIC DNA]</scope>
    <source>
        <strain evidence="7 8">SRW20</strain>
    </source>
</reference>
<dbReference type="InterPro" id="IPR011701">
    <property type="entry name" value="MFS"/>
</dbReference>
<evidence type="ECO:0008006" key="9">
    <source>
        <dbReference type="Google" id="ProtNLM"/>
    </source>
</evidence>
<dbReference type="InParanoid" id="A0A409VIZ1"/>
<dbReference type="PANTHER" id="PTHR23507:SF1">
    <property type="entry name" value="FI18259P1-RELATED"/>
    <property type="match status" value="1"/>
</dbReference>
<dbReference type="AlphaFoldDB" id="A0A409VIZ1"/>
<dbReference type="FunCoup" id="A0A409VIZ1">
    <property type="interactions" value="20"/>
</dbReference>